<organism evidence="2 3">
    <name type="scientific">Yersinia pseudotuberculosis</name>
    <dbReference type="NCBI Taxonomy" id="633"/>
    <lineage>
        <taxon>Bacteria</taxon>
        <taxon>Pseudomonadati</taxon>
        <taxon>Pseudomonadota</taxon>
        <taxon>Gammaproteobacteria</taxon>
        <taxon>Enterobacterales</taxon>
        <taxon>Yersiniaceae</taxon>
        <taxon>Yersinia</taxon>
    </lineage>
</organism>
<protein>
    <submittedName>
        <fullName evidence="2">AntA/AntB antirepressor domain-containing protein</fullName>
    </submittedName>
</protein>
<dbReference type="Pfam" id="PF08346">
    <property type="entry name" value="AntA"/>
    <property type="match status" value="1"/>
</dbReference>
<evidence type="ECO:0000313" key="2">
    <source>
        <dbReference type="EMBL" id="SUP86467.1"/>
    </source>
</evidence>
<dbReference type="EMBL" id="UHJC01000001">
    <property type="protein sequence ID" value="SUP86467.1"/>
    <property type="molecule type" value="Genomic_DNA"/>
</dbReference>
<reference evidence="2 3" key="1">
    <citation type="submission" date="2018-06" db="EMBL/GenBank/DDBJ databases">
        <authorList>
            <consortium name="Pathogen Informatics"/>
            <person name="Doyle S."/>
        </authorList>
    </citation>
    <scope>NUCLEOTIDE SEQUENCE [LARGE SCALE GENOMIC DNA]</scope>
    <source>
        <strain evidence="2 3">NCTC8580</strain>
    </source>
</reference>
<sequence>MVSKKITALAGSIQTQPKTNQNDISSIIPFSMGVIGGKGMPTINARNLHNFLENGEIFATWIKQRIEQYGFVKGTDYETYLENTKKGRPREEYLISSDMAKELSMVERNDQGKAARHYFIDCEERLRRVAPDEHSAALMDWRKNRVAACEDHKSMTDAMKGYIDRTGDKQHGFAYSNECTFLNRLVLGMHPPVWAKQKGIFAKQVRDHMNTEQLALVAYLESRDCALLDLDTPTATRKAKLTELAQRWLTKRLGVLA</sequence>
<gene>
    <name evidence="2" type="ORF">NCTC8580_04257</name>
</gene>
<accession>A0A380QDM5</accession>
<evidence type="ECO:0000313" key="3">
    <source>
        <dbReference type="Proteomes" id="UP000255087"/>
    </source>
</evidence>
<dbReference type="Proteomes" id="UP000255087">
    <property type="component" value="Unassembled WGS sequence"/>
</dbReference>
<dbReference type="InterPro" id="IPR013557">
    <property type="entry name" value="AntA/B_antirep"/>
</dbReference>
<proteinExistence type="predicted"/>
<feature type="domain" description="AntA/AntB antirepressor" evidence="1">
    <location>
        <begin position="43"/>
        <end position="109"/>
    </location>
</feature>
<dbReference type="RefSeq" id="WP_115115704.1">
    <property type="nucleotide sequence ID" value="NZ_UHJC01000001.1"/>
</dbReference>
<name>A0A380QDM5_YERPU</name>
<dbReference type="AlphaFoldDB" id="A0A380QDM5"/>
<evidence type="ECO:0000259" key="1">
    <source>
        <dbReference type="Pfam" id="PF08346"/>
    </source>
</evidence>